<evidence type="ECO:0000313" key="2">
    <source>
        <dbReference type="EMBL" id="CAA9380614.1"/>
    </source>
</evidence>
<dbReference type="AlphaFoldDB" id="A0A6J4N7W9"/>
<accession>A0A6J4N7W9</accession>
<organism evidence="2">
    <name type="scientific">uncultured Nocardioides sp</name>
    <dbReference type="NCBI Taxonomy" id="198441"/>
    <lineage>
        <taxon>Bacteria</taxon>
        <taxon>Bacillati</taxon>
        <taxon>Actinomycetota</taxon>
        <taxon>Actinomycetes</taxon>
        <taxon>Propionibacteriales</taxon>
        <taxon>Nocardioidaceae</taxon>
        <taxon>Nocardioides</taxon>
        <taxon>environmental samples</taxon>
    </lineage>
</organism>
<gene>
    <name evidence="2" type="ORF">AVDCRST_MAG06-911</name>
</gene>
<feature type="compositionally biased region" description="Low complexity" evidence="1">
    <location>
        <begin position="77"/>
        <end position="105"/>
    </location>
</feature>
<name>A0A6J4N7W9_9ACTN</name>
<evidence type="ECO:0000256" key="1">
    <source>
        <dbReference type="SAM" id="MobiDB-lite"/>
    </source>
</evidence>
<feature type="region of interest" description="Disordered" evidence="1">
    <location>
        <begin position="1"/>
        <end position="127"/>
    </location>
</feature>
<feature type="compositionally biased region" description="Polar residues" evidence="1">
    <location>
        <begin position="62"/>
        <end position="73"/>
    </location>
</feature>
<feature type="non-terminal residue" evidence="2">
    <location>
        <position position="1"/>
    </location>
</feature>
<protein>
    <submittedName>
        <fullName evidence="2">Glycine cleavage system H protein</fullName>
    </submittedName>
</protein>
<reference evidence="2" key="1">
    <citation type="submission" date="2020-02" db="EMBL/GenBank/DDBJ databases">
        <authorList>
            <person name="Meier V. D."/>
        </authorList>
    </citation>
    <scope>NUCLEOTIDE SEQUENCE</scope>
    <source>
        <strain evidence="2">AVDCRST_MAG06</strain>
    </source>
</reference>
<feature type="non-terminal residue" evidence="2">
    <location>
        <position position="127"/>
    </location>
</feature>
<feature type="compositionally biased region" description="Low complexity" evidence="1">
    <location>
        <begin position="1"/>
        <end position="20"/>
    </location>
</feature>
<proteinExistence type="predicted"/>
<sequence length="127" mass="13317">CTPRTSSTPPSTSGCAAPATMTAPCGWASPSSRRRPWATSSTSRCPRWGSRSPRGTPAVSWSRPSRSATSTHLSAGRSWPATRPSTRRPSSSTTTRTPRAGSSRSCPTTRVPSTACSTPRPTSRASP</sequence>
<feature type="compositionally biased region" description="Polar residues" evidence="1">
    <location>
        <begin position="106"/>
        <end position="127"/>
    </location>
</feature>
<dbReference type="EMBL" id="CADCUP010000065">
    <property type="protein sequence ID" value="CAA9380614.1"/>
    <property type="molecule type" value="Genomic_DNA"/>
</dbReference>